<protein>
    <submittedName>
        <fullName evidence="7">Phosphate:Na+ symporter</fullName>
    </submittedName>
</protein>
<name>A0ABS4FNZ0_9BACL</name>
<dbReference type="NCBIfam" id="NF037997">
    <property type="entry name" value="Na_Pi_symport"/>
    <property type="match status" value="1"/>
</dbReference>
<keyword evidence="5 6" id="KW-0472">Membrane</keyword>
<feature type="transmembrane region" description="Helical" evidence="6">
    <location>
        <begin position="297"/>
        <end position="316"/>
    </location>
</feature>
<evidence type="ECO:0000313" key="8">
    <source>
        <dbReference type="Proteomes" id="UP001519272"/>
    </source>
</evidence>
<feature type="transmembrane region" description="Helical" evidence="6">
    <location>
        <begin position="143"/>
        <end position="164"/>
    </location>
</feature>
<dbReference type="Pfam" id="PF02690">
    <property type="entry name" value="Na_Pi_cotrans"/>
    <property type="match status" value="1"/>
</dbReference>
<evidence type="ECO:0000256" key="3">
    <source>
        <dbReference type="ARBA" id="ARBA00022692"/>
    </source>
</evidence>
<proteinExistence type="predicted"/>
<dbReference type="PANTHER" id="PTHR10010">
    <property type="entry name" value="SOLUTE CARRIER FAMILY 34 SODIUM PHOSPHATE , MEMBER 2-RELATED"/>
    <property type="match status" value="1"/>
</dbReference>
<keyword evidence="4 6" id="KW-1133">Transmembrane helix</keyword>
<evidence type="ECO:0000256" key="6">
    <source>
        <dbReference type="SAM" id="Phobius"/>
    </source>
</evidence>
<keyword evidence="2" id="KW-1003">Cell membrane</keyword>
<sequence>MVSDIILPVTMGLALFLFGMKVMEVSLQAWAGPRLIKILEVSTHTPWRGLCFSTLITAILQSSTATTVMTIGLVNAGIMSYAQTLGIILGGNIGTCLTTELIALNLASMGPTLFYLCMLVWVVLVLLDTYMPTFTKSYAWLRSLQLGCLALAGFSLIMIAIQWMQSVAPALEARGTIAWLTAHAADNILWGVLAGIVITALIHSSAATIAITMGLVGTGLLPMSLGIAMVLGSNVGTCITALIASIGGTRSGSFVAWSHVILNVAGAILFLPLIPALNYIAVWLSSDPSSQIAHIQTIFNVVCSLIALPICYLPLWSRLDAKQV</sequence>
<reference evidence="7 8" key="1">
    <citation type="submission" date="2021-03" db="EMBL/GenBank/DDBJ databases">
        <title>Genomic Encyclopedia of Type Strains, Phase IV (KMG-IV): sequencing the most valuable type-strain genomes for metagenomic binning, comparative biology and taxonomic classification.</title>
        <authorList>
            <person name="Goeker M."/>
        </authorList>
    </citation>
    <scope>NUCLEOTIDE SEQUENCE [LARGE SCALE GENOMIC DNA]</scope>
    <source>
        <strain evidence="7 8">DSM 14349</strain>
    </source>
</reference>
<evidence type="ECO:0000313" key="7">
    <source>
        <dbReference type="EMBL" id="MBP1904298.1"/>
    </source>
</evidence>
<dbReference type="PANTHER" id="PTHR10010:SF46">
    <property type="entry name" value="SODIUM-DEPENDENT PHOSPHATE TRANSPORT PROTEIN 2B"/>
    <property type="match status" value="1"/>
</dbReference>
<comment type="caution">
    <text evidence="7">The sequence shown here is derived from an EMBL/GenBank/DDBJ whole genome shotgun (WGS) entry which is preliminary data.</text>
</comment>
<keyword evidence="3 6" id="KW-0812">Transmembrane</keyword>
<dbReference type="InterPro" id="IPR004633">
    <property type="entry name" value="NaPi_cotrn-rel/YqeW-like"/>
</dbReference>
<feature type="transmembrane region" description="Helical" evidence="6">
    <location>
        <begin position="55"/>
        <end position="78"/>
    </location>
</feature>
<comment type="subcellular location">
    <subcellularLocation>
        <location evidence="1">Cell membrane</location>
        <topology evidence="1">Multi-pass membrane protein</topology>
    </subcellularLocation>
</comment>
<keyword evidence="8" id="KW-1185">Reference proteome</keyword>
<evidence type="ECO:0000256" key="5">
    <source>
        <dbReference type="ARBA" id="ARBA00023136"/>
    </source>
</evidence>
<accession>A0ABS4FNZ0</accession>
<feature type="transmembrane region" description="Helical" evidence="6">
    <location>
        <begin position="113"/>
        <end position="131"/>
    </location>
</feature>
<feature type="transmembrane region" description="Helical" evidence="6">
    <location>
        <begin position="260"/>
        <end position="285"/>
    </location>
</feature>
<evidence type="ECO:0000256" key="2">
    <source>
        <dbReference type="ARBA" id="ARBA00022475"/>
    </source>
</evidence>
<dbReference type="EMBL" id="JAGGKG010000003">
    <property type="protein sequence ID" value="MBP1904298.1"/>
    <property type="molecule type" value="Genomic_DNA"/>
</dbReference>
<evidence type="ECO:0000256" key="1">
    <source>
        <dbReference type="ARBA" id="ARBA00004651"/>
    </source>
</evidence>
<feature type="transmembrane region" description="Helical" evidence="6">
    <location>
        <begin position="225"/>
        <end position="248"/>
    </location>
</feature>
<evidence type="ECO:0000256" key="4">
    <source>
        <dbReference type="ARBA" id="ARBA00022989"/>
    </source>
</evidence>
<dbReference type="Proteomes" id="UP001519272">
    <property type="component" value="Unassembled WGS sequence"/>
</dbReference>
<organism evidence="7 8">
    <name type="scientific">Paenibacillus turicensis</name>
    <dbReference type="NCBI Taxonomy" id="160487"/>
    <lineage>
        <taxon>Bacteria</taxon>
        <taxon>Bacillati</taxon>
        <taxon>Bacillota</taxon>
        <taxon>Bacilli</taxon>
        <taxon>Bacillales</taxon>
        <taxon>Paenibacillaceae</taxon>
        <taxon>Paenibacillus</taxon>
    </lineage>
</organism>
<feature type="transmembrane region" description="Helical" evidence="6">
    <location>
        <begin position="188"/>
        <end position="213"/>
    </location>
</feature>
<dbReference type="InterPro" id="IPR003841">
    <property type="entry name" value="Na/Pi_transpt"/>
</dbReference>
<dbReference type="RefSeq" id="WP_210087981.1">
    <property type="nucleotide sequence ID" value="NZ_JAGGKG010000003.1"/>
</dbReference>
<dbReference type="NCBIfam" id="TIGR00704">
    <property type="entry name" value="NaPi_cotrn_rel"/>
    <property type="match status" value="1"/>
</dbReference>
<gene>
    <name evidence="7" type="ORF">J2Z32_000915</name>
</gene>